<comment type="caution">
    <text evidence="1">The sequence shown here is derived from an EMBL/GenBank/DDBJ whole genome shotgun (WGS) entry which is preliminary data.</text>
</comment>
<dbReference type="EMBL" id="CM047941">
    <property type="protein sequence ID" value="KAI9902892.1"/>
    <property type="molecule type" value="Genomic_DNA"/>
</dbReference>
<accession>A0ACC0V8Z8</accession>
<protein>
    <submittedName>
        <fullName evidence="1">Uncharacterized protein</fullName>
    </submittedName>
</protein>
<evidence type="ECO:0000313" key="2">
    <source>
        <dbReference type="Proteomes" id="UP001163324"/>
    </source>
</evidence>
<proteinExistence type="predicted"/>
<reference evidence="1" key="1">
    <citation type="submission" date="2022-10" db="EMBL/GenBank/DDBJ databases">
        <title>Complete Genome of Trichothecium roseum strain YXFP-22015, a Plant Pathogen Isolated from Citrus.</title>
        <authorList>
            <person name="Wang Y."/>
            <person name="Zhu L."/>
        </authorList>
    </citation>
    <scope>NUCLEOTIDE SEQUENCE</scope>
    <source>
        <strain evidence="1">YXFP-22015</strain>
    </source>
</reference>
<dbReference type="Proteomes" id="UP001163324">
    <property type="component" value="Chromosome 2"/>
</dbReference>
<evidence type="ECO:0000313" key="1">
    <source>
        <dbReference type="EMBL" id="KAI9902892.1"/>
    </source>
</evidence>
<organism evidence="1 2">
    <name type="scientific">Trichothecium roseum</name>
    <dbReference type="NCBI Taxonomy" id="47278"/>
    <lineage>
        <taxon>Eukaryota</taxon>
        <taxon>Fungi</taxon>
        <taxon>Dikarya</taxon>
        <taxon>Ascomycota</taxon>
        <taxon>Pezizomycotina</taxon>
        <taxon>Sordariomycetes</taxon>
        <taxon>Hypocreomycetidae</taxon>
        <taxon>Hypocreales</taxon>
        <taxon>Hypocreales incertae sedis</taxon>
        <taxon>Trichothecium</taxon>
    </lineage>
</organism>
<gene>
    <name evidence="1" type="ORF">N3K66_002244</name>
</gene>
<keyword evidence="2" id="KW-1185">Reference proteome</keyword>
<name>A0ACC0V8Z8_9HYPO</name>
<sequence length="634" mass="70378">MAAAGGDQVYATLLLNDSYLPGALVLGHSLRDAQATRKLAVLVTTDTVSTETLDELKSVYDYVLPVPRIRNDVNPANLSLMNRTDLHSAFTKINLWKQTQFSKIVYIDADVVAYRAPEELFDIASPFSAAPDIGWPDLFNTGVMVLTPNMEDYQAMMSMAGRGISFDGADQGLLNMHFGSNYNRLSFTYNVTPSAHYQYVPAYRHHQSNITMVHFIGANKPWFAGRNSQHGSSPFNEMVGRWWAVYEKHYSGQGMKGVQNGYANGYSTKQSSWDAQKHPPPSNSQPEAMNFPDTRYNMSRDATPFVSRNGFPRQAYNPLANLPAPIFPWEAKRPMPSRQFPDDEPQQQEPPQSPISQAPSEVIPEPSSPCATECTETTDATDATAAWADPVTPTTPTNSRFTTSDPWNAFPRNNAWDNVPEISRYVDGVQRHQRTRSGGRGGLTIRTFTDSPKPRPGFRVTDFPTAVERPSLPVTPAPVQRENYFGQDDEDNKRDAGETLQGLPSAAGVPAQADWVCVHGRQWHPKDCICDLLTDLEALKKDPEAQLQKLADHHHQVLMQRLQDGSGQVVHDEALDLPKRDLPFGSEDFKPSSTPSFEQPEQTVDHTPDAGMKVDTSEGFTSGRVQIASSDDGY</sequence>